<feature type="transmembrane region" description="Helical" evidence="7">
    <location>
        <begin position="299"/>
        <end position="322"/>
    </location>
</feature>
<dbReference type="AlphaFoldDB" id="A0A6C0G5S3"/>
<evidence type="ECO:0000259" key="8">
    <source>
        <dbReference type="PROSITE" id="PS50928"/>
    </source>
</evidence>
<keyword evidence="6 7" id="KW-0472">Membrane</keyword>
<sequence>MKSAPVSKPDADASAPASAPAPAIASDKIRSKAKAIRNNTLVSKIGSKSRWIGFVYRVFVYLILIDLAFVFLYPFLYMVTTALKQPADLLDFTLKWTPVSLAWENFYYGMKGLQFWTHFRSSALIAVLSVVGQVLSCSFIAYGFARIKFPGREVLFFLCMFTMIVPPQTIIVPLFMQYKSMGWMDSVLPLIVPSFFGNGLRGALFIFIFRQLFRGLPWELEDAARVDGCGSFRVYWRIILPLTPPAIVVTALLSLVWHWNDFFEPSIYLTTEEKFTLPMMLPRLYQSLDQLTGSKFEVFSLPVVMAATFISLVPMLLVYLFLQRYFIQGVERSGLVE</sequence>
<feature type="domain" description="ABC transmembrane type-1" evidence="8">
    <location>
        <begin position="119"/>
        <end position="322"/>
    </location>
</feature>
<feature type="transmembrane region" description="Helical" evidence="7">
    <location>
        <begin position="154"/>
        <end position="175"/>
    </location>
</feature>
<dbReference type="InterPro" id="IPR000515">
    <property type="entry name" value="MetI-like"/>
</dbReference>
<dbReference type="PANTHER" id="PTHR43744:SF6">
    <property type="entry name" value="ABC TRANSPORTER PERMEASE PROTEIN YESQ-RELATED"/>
    <property type="match status" value="1"/>
</dbReference>
<accession>A0A6C0G5S3</accession>
<keyword evidence="2 7" id="KW-0813">Transport</keyword>
<feature type="transmembrane region" description="Helical" evidence="7">
    <location>
        <begin position="123"/>
        <end position="142"/>
    </location>
</feature>
<dbReference type="Gene3D" id="1.10.3720.10">
    <property type="entry name" value="MetI-like"/>
    <property type="match status" value="1"/>
</dbReference>
<name>A0A6C0G5S3_9BACL</name>
<evidence type="ECO:0000256" key="3">
    <source>
        <dbReference type="ARBA" id="ARBA00022475"/>
    </source>
</evidence>
<evidence type="ECO:0000256" key="7">
    <source>
        <dbReference type="RuleBase" id="RU363032"/>
    </source>
</evidence>
<evidence type="ECO:0000256" key="6">
    <source>
        <dbReference type="ARBA" id="ARBA00023136"/>
    </source>
</evidence>
<keyword evidence="10" id="KW-1185">Reference proteome</keyword>
<feature type="transmembrane region" description="Helical" evidence="7">
    <location>
        <begin position="234"/>
        <end position="259"/>
    </location>
</feature>
<dbReference type="PROSITE" id="PS50928">
    <property type="entry name" value="ABC_TM1"/>
    <property type="match status" value="1"/>
</dbReference>
<dbReference type="SUPFAM" id="SSF161098">
    <property type="entry name" value="MetI-like"/>
    <property type="match status" value="1"/>
</dbReference>
<feature type="transmembrane region" description="Helical" evidence="7">
    <location>
        <begin position="195"/>
        <end position="213"/>
    </location>
</feature>
<comment type="subcellular location">
    <subcellularLocation>
        <location evidence="1 7">Cell membrane</location>
        <topology evidence="1 7">Multi-pass membrane protein</topology>
    </subcellularLocation>
</comment>
<feature type="transmembrane region" description="Helical" evidence="7">
    <location>
        <begin position="54"/>
        <end position="76"/>
    </location>
</feature>
<dbReference type="RefSeq" id="WP_162359509.1">
    <property type="nucleotide sequence ID" value="NZ_CP048209.1"/>
</dbReference>
<keyword evidence="5 7" id="KW-1133">Transmembrane helix</keyword>
<evidence type="ECO:0000256" key="5">
    <source>
        <dbReference type="ARBA" id="ARBA00022989"/>
    </source>
</evidence>
<dbReference type="CDD" id="cd06261">
    <property type="entry name" value="TM_PBP2"/>
    <property type="match status" value="1"/>
</dbReference>
<comment type="similarity">
    <text evidence="7">Belongs to the binding-protein-dependent transport system permease family.</text>
</comment>
<protein>
    <submittedName>
        <fullName evidence="9">Carbohydrate ABC transporter permease</fullName>
    </submittedName>
</protein>
<reference evidence="9 10" key="1">
    <citation type="submission" date="2020-01" db="EMBL/GenBank/DDBJ databases">
        <title>Paenibacillus sp. nov., isolated from tomato rhizosphere.</title>
        <authorList>
            <person name="Weon H.-Y."/>
            <person name="Lee S.A."/>
        </authorList>
    </citation>
    <scope>NUCLEOTIDE SEQUENCE [LARGE SCALE GENOMIC DNA]</scope>
    <source>
        <strain evidence="9 10">12200R-189</strain>
    </source>
</reference>
<dbReference type="Pfam" id="PF00528">
    <property type="entry name" value="BPD_transp_1"/>
    <property type="match status" value="1"/>
</dbReference>
<dbReference type="KEGG" id="plyc:GXP70_26005"/>
<evidence type="ECO:0000313" key="9">
    <source>
        <dbReference type="EMBL" id="QHT63079.1"/>
    </source>
</evidence>
<dbReference type="Proteomes" id="UP000476064">
    <property type="component" value="Chromosome"/>
</dbReference>
<dbReference type="GO" id="GO:0055085">
    <property type="term" value="P:transmembrane transport"/>
    <property type="evidence" value="ECO:0007669"/>
    <property type="project" value="InterPro"/>
</dbReference>
<dbReference type="InterPro" id="IPR035906">
    <property type="entry name" value="MetI-like_sf"/>
</dbReference>
<proteinExistence type="inferred from homology"/>
<dbReference type="GO" id="GO:0005886">
    <property type="term" value="C:plasma membrane"/>
    <property type="evidence" value="ECO:0007669"/>
    <property type="project" value="UniProtKB-SubCell"/>
</dbReference>
<organism evidence="9 10">
    <name type="scientific">Paenibacillus lycopersici</name>
    <dbReference type="NCBI Taxonomy" id="2704462"/>
    <lineage>
        <taxon>Bacteria</taxon>
        <taxon>Bacillati</taxon>
        <taxon>Bacillota</taxon>
        <taxon>Bacilli</taxon>
        <taxon>Bacillales</taxon>
        <taxon>Paenibacillaceae</taxon>
        <taxon>Paenibacillus</taxon>
    </lineage>
</organism>
<keyword evidence="4 7" id="KW-0812">Transmembrane</keyword>
<dbReference type="EMBL" id="CP048209">
    <property type="protein sequence ID" value="QHT63079.1"/>
    <property type="molecule type" value="Genomic_DNA"/>
</dbReference>
<evidence type="ECO:0000256" key="2">
    <source>
        <dbReference type="ARBA" id="ARBA00022448"/>
    </source>
</evidence>
<gene>
    <name evidence="9" type="ORF">GXP70_26005</name>
</gene>
<dbReference type="PANTHER" id="PTHR43744">
    <property type="entry name" value="ABC TRANSPORTER PERMEASE PROTEIN MG189-RELATED-RELATED"/>
    <property type="match status" value="1"/>
</dbReference>
<keyword evidence="3" id="KW-1003">Cell membrane</keyword>
<evidence type="ECO:0000256" key="4">
    <source>
        <dbReference type="ARBA" id="ARBA00022692"/>
    </source>
</evidence>
<evidence type="ECO:0000256" key="1">
    <source>
        <dbReference type="ARBA" id="ARBA00004651"/>
    </source>
</evidence>
<evidence type="ECO:0000313" key="10">
    <source>
        <dbReference type="Proteomes" id="UP000476064"/>
    </source>
</evidence>